<feature type="domain" description="Pel9A-like right handed beta-helix region" evidence="10">
    <location>
        <begin position="241"/>
        <end position="487"/>
    </location>
</feature>
<proteinExistence type="inferred from homology"/>
<name>A0ABW1W9L0_9BACL</name>
<dbReference type="Pfam" id="PF22842">
    <property type="entry name" value="Pel9A-like_beta_helix"/>
    <property type="match status" value="1"/>
</dbReference>
<dbReference type="SUPFAM" id="SSF51126">
    <property type="entry name" value="Pectin lyase-like"/>
    <property type="match status" value="1"/>
</dbReference>
<evidence type="ECO:0000256" key="8">
    <source>
        <dbReference type="ARBA" id="ARBA00038263"/>
    </source>
</evidence>
<dbReference type="InterPro" id="IPR053868">
    <property type="entry name" value="Pel9A-like_beta_helix"/>
</dbReference>
<comment type="similarity">
    <text evidence="8">Belongs to the polysaccharide lyase 9 family.</text>
</comment>
<keyword evidence="5" id="KW-0732">Signal</keyword>
<comment type="cofactor">
    <cofactor evidence="1">
        <name>Ca(2+)</name>
        <dbReference type="ChEBI" id="CHEBI:29108"/>
    </cofactor>
</comment>
<evidence type="ECO:0000313" key="11">
    <source>
        <dbReference type="EMBL" id="MFC6385268.1"/>
    </source>
</evidence>
<keyword evidence="6" id="KW-0106">Calcium</keyword>
<dbReference type="InterPro" id="IPR013320">
    <property type="entry name" value="ConA-like_dom_sf"/>
</dbReference>
<feature type="compositionally biased region" description="Low complexity" evidence="9">
    <location>
        <begin position="232"/>
        <end position="241"/>
    </location>
</feature>
<dbReference type="RefSeq" id="WP_253054461.1">
    <property type="nucleotide sequence ID" value="NZ_JAMXWN010000007.1"/>
</dbReference>
<dbReference type="Proteomes" id="UP001596267">
    <property type="component" value="Unassembled WGS sequence"/>
</dbReference>
<feature type="compositionally biased region" description="Pro residues" evidence="9">
    <location>
        <begin position="219"/>
        <end position="231"/>
    </location>
</feature>
<dbReference type="InterPro" id="IPR011050">
    <property type="entry name" value="Pectin_lyase_fold/virulence"/>
</dbReference>
<feature type="compositionally biased region" description="Polar residues" evidence="9">
    <location>
        <begin position="64"/>
        <end position="87"/>
    </location>
</feature>
<evidence type="ECO:0000256" key="3">
    <source>
        <dbReference type="ARBA" id="ARBA00022525"/>
    </source>
</evidence>
<organism evidence="11 12">
    <name type="scientific">Sporolactobacillus kofuensis</name>
    <dbReference type="NCBI Taxonomy" id="269672"/>
    <lineage>
        <taxon>Bacteria</taxon>
        <taxon>Bacillati</taxon>
        <taxon>Bacillota</taxon>
        <taxon>Bacilli</taxon>
        <taxon>Bacillales</taxon>
        <taxon>Sporolactobacillaceae</taxon>
        <taxon>Sporolactobacillus</taxon>
    </lineage>
</organism>
<dbReference type="InterPro" id="IPR012334">
    <property type="entry name" value="Pectin_lyas_fold"/>
</dbReference>
<dbReference type="EMBL" id="JBHSTQ010000001">
    <property type="protein sequence ID" value="MFC6385268.1"/>
    <property type="molecule type" value="Genomic_DNA"/>
</dbReference>
<sequence>MHTDGKCFKLILTLALVLTFTVVALPLGVPHALASSSFSDNFESGASKWAATLGTWGTATDATQPSGDTTVYTQTGTSTEGRSSAGSQSWTDYSVEAKVKVGNFNSNRVMIAGRFKDANNYYAASLYRGNALEIRKKINGSASTLISKNYTFETNKWYTIKLEFSGSTINVYVNGTLQLTATDSSLTSGAIGLVAKAIAEFDDIVVSDNVSDSSSSSPTTPPASPSDPAPDPSSGSSTPDANAAYYVSPLGSDSNDGTIDAPFATISKAVSVASPGTTIYVRGGTYHLSSVIDLSSSGSSEKSINIFAYNNEKPILDFSGEGSGTSTFGIRITGDYWHLKGLEVEHAAGKGIRIYGSHNTVENSVIHNNNDSGLYIGLNKNVSNDGSKAAYNKIINCDSYLNYDKGGSTGDGGNADGFSCKLNPGNGNYFYGDRAWENSDDGWDLYMAQYPVTIDHCYTWHNGDEKSFNYSGSNWAGNGSGFKLGGGTSYGQHVVTNCVSFDNKYGVNSNHKAFDQNGSSGALGGVKLYNCLAFDSDWGFYFAVAPTQGGPHTFINNVSFDEVKGDAKLYSGAVQKNDSWNLPVTANSADFESIATADAKAPRNADGSLPENNFARLTSGSDLIDKGVDVGIPYLGSAPDLGAYEKQ</sequence>
<evidence type="ECO:0000256" key="6">
    <source>
        <dbReference type="ARBA" id="ARBA00022837"/>
    </source>
</evidence>
<evidence type="ECO:0000256" key="5">
    <source>
        <dbReference type="ARBA" id="ARBA00022729"/>
    </source>
</evidence>
<accession>A0ABW1W9L0</accession>
<dbReference type="Gene3D" id="2.160.20.10">
    <property type="entry name" value="Single-stranded right-handed beta-helix, Pectin lyase-like"/>
    <property type="match status" value="1"/>
</dbReference>
<evidence type="ECO:0000256" key="7">
    <source>
        <dbReference type="ARBA" id="ARBA00023239"/>
    </source>
</evidence>
<comment type="caution">
    <text evidence="11">The sequence shown here is derived from an EMBL/GenBank/DDBJ whole genome shotgun (WGS) entry which is preliminary data.</text>
</comment>
<keyword evidence="4" id="KW-0479">Metal-binding</keyword>
<gene>
    <name evidence="11" type="ORF">ACFP7A_01535</name>
</gene>
<dbReference type="InterPro" id="IPR052052">
    <property type="entry name" value="Polysaccharide_Lyase_9"/>
</dbReference>
<dbReference type="PANTHER" id="PTHR40088:SF1">
    <property type="entry name" value="PECTATE LYASE PEL9"/>
    <property type="match status" value="1"/>
</dbReference>
<keyword evidence="7" id="KW-0456">Lyase</keyword>
<evidence type="ECO:0000256" key="2">
    <source>
        <dbReference type="ARBA" id="ARBA00004613"/>
    </source>
</evidence>
<dbReference type="PANTHER" id="PTHR40088">
    <property type="entry name" value="PECTATE LYASE (EUROFUNG)"/>
    <property type="match status" value="1"/>
</dbReference>
<evidence type="ECO:0000256" key="1">
    <source>
        <dbReference type="ARBA" id="ARBA00001913"/>
    </source>
</evidence>
<evidence type="ECO:0000259" key="10">
    <source>
        <dbReference type="Pfam" id="PF22842"/>
    </source>
</evidence>
<reference evidence="12" key="1">
    <citation type="journal article" date="2019" name="Int. J. Syst. Evol. Microbiol.">
        <title>The Global Catalogue of Microorganisms (GCM) 10K type strain sequencing project: providing services to taxonomists for standard genome sequencing and annotation.</title>
        <authorList>
            <consortium name="The Broad Institute Genomics Platform"/>
            <consortium name="The Broad Institute Genome Sequencing Center for Infectious Disease"/>
            <person name="Wu L."/>
            <person name="Ma J."/>
        </authorList>
    </citation>
    <scope>NUCLEOTIDE SEQUENCE [LARGE SCALE GENOMIC DNA]</scope>
    <source>
        <strain evidence="12">CCUG 42001</strain>
    </source>
</reference>
<dbReference type="Pfam" id="PF13385">
    <property type="entry name" value="Laminin_G_3"/>
    <property type="match status" value="1"/>
</dbReference>
<evidence type="ECO:0000256" key="4">
    <source>
        <dbReference type="ARBA" id="ARBA00022723"/>
    </source>
</evidence>
<keyword evidence="12" id="KW-1185">Reference proteome</keyword>
<feature type="region of interest" description="Disordered" evidence="9">
    <location>
        <begin position="209"/>
        <end position="247"/>
    </location>
</feature>
<comment type="subcellular location">
    <subcellularLocation>
        <location evidence="2">Secreted</location>
    </subcellularLocation>
</comment>
<evidence type="ECO:0000256" key="9">
    <source>
        <dbReference type="SAM" id="MobiDB-lite"/>
    </source>
</evidence>
<dbReference type="Gene3D" id="2.60.120.560">
    <property type="entry name" value="Exo-inulinase, domain 1"/>
    <property type="match status" value="1"/>
</dbReference>
<protein>
    <submittedName>
        <fullName evidence="11">LamG-like jellyroll fold domain-containing protein</fullName>
    </submittedName>
</protein>
<feature type="region of interest" description="Disordered" evidence="9">
    <location>
        <begin position="60"/>
        <end position="87"/>
    </location>
</feature>
<keyword evidence="3" id="KW-0964">Secreted</keyword>
<dbReference type="SUPFAM" id="SSF49899">
    <property type="entry name" value="Concanavalin A-like lectins/glucanases"/>
    <property type="match status" value="1"/>
</dbReference>
<evidence type="ECO:0000313" key="12">
    <source>
        <dbReference type="Proteomes" id="UP001596267"/>
    </source>
</evidence>